<name>A0ABR2GXN7_9EUKA</name>
<keyword evidence="1" id="KW-0472">Membrane</keyword>
<evidence type="ECO:0000313" key="2">
    <source>
        <dbReference type="EMBL" id="KAK8838702.1"/>
    </source>
</evidence>
<evidence type="ECO:0008006" key="4">
    <source>
        <dbReference type="Google" id="ProtNLM"/>
    </source>
</evidence>
<dbReference type="PANTHER" id="PTHR11319:SF35">
    <property type="entry name" value="OUTER MEMBRANE PROTEIN PMPC-RELATED"/>
    <property type="match status" value="1"/>
</dbReference>
<dbReference type="SMART" id="SM00710">
    <property type="entry name" value="PbH1"/>
    <property type="match status" value="9"/>
</dbReference>
<dbReference type="InterPro" id="IPR006626">
    <property type="entry name" value="PbH1"/>
</dbReference>
<keyword evidence="1" id="KW-0812">Transmembrane</keyword>
<proteinExistence type="predicted"/>
<protein>
    <recommendedName>
        <fullName evidence="4">Right handed beta helix domain-containing protein</fullName>
    </recommendedName>
</protein>
<reference evidence="2 3" key="1">
    <citation type="submission" date="2024-04" db="EMBL/GenBank/DDBJ databases">
        <title>Tritrichomonas musculus Genome.</title>
        <authorList>
            <person name="Alves-Ferreira E."/>
            <person name="Grigg M."/>
            <person name="Lorenzi H."/>
            <person name="Galac M."/>
        </authorList>
    </citation>
    <scope>NUCLEOTIDE SEQUENCE [LARGE SCALE GENOMIC DNA]</scope>
    <source>
        <strain evidence="2 3">EAF2021</strain>
    </source>
</reference>
<evidence type="ECO:0000256" key="1">
    <source>
        <dbReference type="SAM" id="Phobius"/>
    </source>
</evidence>
<gene>
    <name evidence="2" type="ORF">M9Y10_032741</name>
</gene>
<accession>A0ABR2GXN7</accession>
<dbReference type="EMBL" id="JAPFFF010000054">
    <property type="protein sequence ID" value="KAK8838702.1"/>
    <property type="molecule type" value="Genomic_DNA"/>
</dbReference>
<keyword evidence="3" id="KW-1185">Reference proteome</keyword>
<sequence>MFYLIIPIFFRVIPHEKLNHLFNSKPQPKDLTRCQSLNGDRYTNNEYTNYLINCEVPGTSFGFYGTTFSGHSTTTGEHMLHIINVNFFLHDCPITNCGFLSAMIYCHGDAYTYSMMRNTISQCNNQNTPVSNANIIDADCKSTTIQDNTITFANTSNSCRAFSIGNSRGCVFTGNHVTNGNVGTGNSASGALFSKIGTGDPIQISNCNFNNCLGGNGAVLSINDLNHNIELNELTIENTKNEFNSGSGYLILLNYNGQYVNPEAKFIQCHFRYLESDASSGGSIGLWFKGNKLNMSLIFDRTTFEHLHYLRSNIGGAITFIKENSNKDTHLTLTGCEFNNCSSLVGGAAICYCVPSQQLTIESTSFRNTYCSSPGEKGGAIYVEYQDETQPIVIRNCVFENTTSNNCKGNAIVLMQNNNNNFHFGSLESCSFTNCGSSGFVIYYTIAIVTAMHTNIVFTEGSSSCGGIHKDDQTFSRSDSLLPKEIVLNAPSKSNKRYEKVVKNSEKPVILRIEACDFKELYQDSNNGGAIHLIDCGLSCKKSKFIKCSSKSGGGAIYIKNDLDLVNTEEFEDILFTDCQATYGGAVYINTNSVNNIVSIKSCKFSSNQALISDSKTLLGGSAVFLAARKGIITDCTFVENKGEGGSLRINNNFDTILQGKDEEASVIISNCNFKIQKSSKCSLFYVRGNGKSSFELKNCLFTGTLAKNAHFIDGQSLVKEAPKLQVKSCKFSYDSMNSLNLDPNNEFLAVDLKDQVFNYSDPKNEEEDFCMWKIIVAIIVPTVVIVVIIIVVGIVIKKKYSNRNIIGDGEMAEDLSNNDESSLKQTLI</sequence>
<keyword evidence="1" id="KW-1133">Transmembrane helix</keyword>
<feature type="transmembrane region" description="Helical" evidence="1">
    <location>
        <begin position="772"/>
        <end position="797"/>
    </location>
</feature>
<organism evidence="2 3">
    <name type="scientific">Tritrichomonas musculus</name>
    <dbReference type="NCBI Taxonomy" id="1915356"/>
    <lineage>
        <taxon>Eukaryota</taxon>
        <taxon>Metamonada</taxon>
        <taxon>Parabasalia</taxon>
        <taxon>Tritrichomonadida</taxon>
        <taxon>Tritrichomonadidae</taxon>
        <taxon>Tritrichomonas</taxon>
    </lineage>
</organism>
<evidence type="ECO:0000313" key="3">
    <source>
        <dbReference type="Proteomes" id="UP001470230"/>
    </source>
</evidence>
<comment type="caution">
    <text evidence="2">The sequence shown here is derived from an EMBL/GenBank/DDBJ whole genome shotgun (WGS) entry which is preliminary data.</text>
</comment>
<dbReference type="Proteomes" id="UP001470230">
    <property type="component" value="Unassembled WGS sequence"/>
</dbReference>
<dbReference type="PANTHER" id="PTHR11319">
    <property type="entry name" value="G PROTEIN-COUPLED RECEPTOR-RELATED"/>
    <property type="match status" value="1"/>
</dbReference>